<dbReference type="SUPFAM" id="SSF46894">
    <property type="entry name" value="C-terminal effector domain of the bipartite response regulators"/>
    <property type="match status" value="1"/>
</dbReference>
<comment type="caution">
    <text evidence="2">The sequence shown here is derived from an EMBL/GenBank/DDBJ whole genome shotgun (WGS) entry which is preliminary data.</text>
</comment>
<feature type="transmembrane region" description="Helical" evidence="1">
    <location>
        <begin position="196"/>
        <end position="218"/>
    </location>
</feature>
<name>A0A644YVT1_9ZZZZ</name>
<evidence type="ECO:0008006" key="3">
    <source>
        <dbReference type="Google" id="ProtNLM"/>
    </source>
</evidence>
<keyword evidence="1" id="KW-0472">Membrane</keyword>
<organism evidence="2">
    <name type="scientific">bioreactor metagenome</name>
    <dbReference type="NCBI Taxonomy" id="1076179"/>
    <lineage>
        <taxon>unclassified sequences</taxon>
        <taxon>metagenomes</taxon>
        <taxon>ecological metagenomes</taxon>
    </lineage>
</organism>
<reference evidence="2" key="1">
    <citation type="submission" date="2019-08" db="EMBL/GenBank/DDBJ databases">
        <authorList>
            <person name="Kucharzyk K."/>
            <person name="Murdoch R.W."/>
            <person name="Higgins S."/>
            <person name="Loffler F."/>
        </authorList>
    </citation>
    <scope>NUCLEOTIDE SEQUENCE</scope>
</reference>
<feature type="transmembrane region" description="Helical" evidence="1">
    <location>
        <begin position="125"/>
        <end position="147"/>
    </location>
</feature>
<feature type="transmembrane region" description="Helical" evidence="1">
    <location>
        <begin position="28"/>
        <end position="49"/>
    </location>
</feature>
<dbReference type="InterPro" id="IPR016032">
    <property type="entry name" value="Sig_transdc_resp-reg_C-effctor"/>
</dbReference>
<accession>A0A644YVT1</accession>
<dbReference type="AlphaFoldDB" id="A0A644YVT1"/>
<protein>
    <recommendedName>
        <fullName evidence="3">HTH luxR-type domain-containing protein</fullName>
    </recommendedName>
</protein>
<feature type="transmembrane region" description="Helical" evidence="1">
    <location>
        <begin position="224"/>
        <end position="242"/>
    </location>
</feature>
<evidence type="ECO:0000313" key="2">
    <source>
        <dbReference type="EMBL" id="MPM30134.1"/>
    </source>
</evidence>
<gene>
    <name evidence="2" type="ORF">SDC9_76678</name>
</gene>
<dbReference type="GO" id="GO:0003677">
    <property type="term" value="F:DNA binding"/>
    <property type="evidence" value="ECO:0007669"/>
    <property type="project" value="InterPro"/>
</dbReference>
<dbReference type="EMBL" id="VSSQ01005707">
    <property type="protein sequence ID" value="MPM30134.1"/>
    <property type="molecule type" value="Genomic_DNA"/>
</dbReference>
<dbReference type="GO" id="GO:0006355">
    <property type="term" value="P:regulation of DNA-templated transcription"/>
    <property type="evidence" value="ECO:0007669"/>
    <property type="project" value="InterPro"/>
</dbReference>
<feature type="transmembrane region" description="Helical" evidence="1">
    <location>
        <begin position="61"/>
        <end position="78"/>
    </location>
</feature>
<feature type="transmembrane region" description="Helical" evidence="1">
    <location>
        <begin position="90"/>
        <end position="113"/>
    </location>
</feature>
<feature type="transmembrane region" description="Helical" evidence="1">
    <location>
        <begin position="159"/>
        <end position="184"/>
    </location>
</feature>
<keyword evidence="1" id="KW-0812">Transmembrane</keyword>
<proteinExistence type="predicted"/>
<sequence>MLQVLILFNALSEKLKSSYICVMDVFKNLYQVLILFSAGVILLGMILNLRIGRQISAAMKMLLILAVVNLGSMAMFLFHAKPDPGEDASVVYIFLDSVILLLNLIIGRFVYVLHTNEKSRFESQIKNLFLVSFAAECIFLILIFGFGAEEEILALNNNAFPYIYSFLLLLMLWGSVIPGIRSLIPLFKKQQGDVRLYVLLVLNMLNNIVGLVLFSLRFPGENQALVANMLVNLLFAYYYGYYMISSYFESVKTGGNRNRSGSSGIYNWPDLKTHLSHWSETKAYLNQFNPDLISRVDSYPLSDLEKIHCTLRLLNIKSKDIADAMHITTRAVEMQRYRINKKISGRQQDPMEQK</sequence>
<evidence type="ECO:0000256" key="1">
    <source>
        <dbReference type="SAM" id="Phobius"/>
    </source>
</evidence>
<keyword evidence="1" id="KW-1133">Transmembrane helix</keyword>